<evidence type="ECO:0000256" key="1">
    <source>
        <dbReference type="SAM" id="MobiDB-lite"/>
    </source>
</evidence>
<proteinExistence type="predicted"/>
<feature type="region of interest" description="Disordered" evidence="1">
    <location>
        <begin position="29"/>
        <end position="48"/>
    </location>
</feature>
<protein>
    <submittedName>
        <fullName evidence="3">Uncharacterized protein</fullName>
    </submittedName>
</protein>
<dbReference type="EMBL" id="MKXG01000032">
    <property type="protein sequence ID" value="PJZ17182.1"/>
    <property type="molecule type" value="Genomic_DNA"/>
</dbReference>
<dbReference type="AlphaFoldDB" id="A0A2M9WP61"/>
<name>A0A2M9WP61_9LACO</name>
<dbReference type="Proteomes" id="UP000231914">
    <property type="component" value="Unassembled WGS sequence"/>
</dbReference>
<accession>A0A2M9WP61</accession>
<comment type="caution">
    <text evidence="3">The sequence shown here is derived from an EMBL/GenBank/DDBJ whole genome shotgun (WGS) entry which is preliminary data.</text>
</comment>
<evidence type="ECO:0000313" key="4">
    <source>
        <dbReference type="Proteomes" id="UP000231914"/>
    </source>
</evidence>
<feature type="chain" id="PRO_5014644287" evidence="2">
    <location>
        <begin position="31"/>
        <end position="234"/>
    </location>
</feature>
<keyword evidence="2" id="KW-0732">Signal</keyword>
<dbReference type="RefSeq" id="WP_180948221.1">
    <property type="nucleotide sequence ID" value="NZ_MKXG01000032.1"/>
</dbReference>
<feature type="signal peptide" evidence="2">
    <location>
        <begin position="1"/>
        <end position="30"/>
    </location>
</feature>
<evidence type="ECO:0000256" key="2">
    <source>
        <dbReference type="SAM" id="SignalP"/>
    </source>
</evidence>
<evidence type="ECO:0000313" key="3">
    <source>
        <dbReference type="EMBL" id="PJZ17182.1"/>
    </source>
</evidence>
<reference evidence="3 4" key="1">
    <citation type="submission" date="2016-10" db="EMBL/GenBank/DDBJ databases">
        <title>WGS of isloates from the oral cavity of healthy individuals.</title>
        <authorList>
            <person name="Sharma S."/>
            <person name="Pal V.K."/>
            <person name="Patil P.B."/>
            <person name="Korpole S."/>
            <person name="Grover V."/>
        </authorList>
    </citation>
    <scope>NUCLEOTIDE SEQUENCE [LARGE SCALE GENOMIC DNA]</scope>
    <source>
        <strain evidence="3 4">DISK12</strain>
    </source>
</reference>
<organism evidence="3 4">
    <name type="scientific">Lactobacillus crispatus</name>
    <dbReference type="NCBI Taxonomy" id="47770"/>
    <lineage>
        <taxon>Bacteria</taxon>
        <taxon>Bacillati</taxon>
        <taxon>Bacillota</taxon>
        <taxon>Bacilli</taxon>
        <taxon>Lactobacillales</taxon>
        <taxon>Lactobacillaceae</taxon>
        <taxon>Lactobacillus</taxon>
    </lineage>
</organism>
<gene>
    <name evidence="3" type="ORF">BHU41_06755</name>
</gene>
<sequence>MKIFNKKNLLLSSAIVAGMLFTVGTKTVQADTTNSSEGRKPSVVVTRSSKKELTDSEIRMLDKFVQVRNNQYVLNTPANFKISDQMKKVVEDVIAKSNQDVRESDSVINPSTKTIDEQTVPTNADSIYTVLARSSKNKNYTWKKFWWGTRYYFRSNAAVYQMDHELDSYSLACGVAGTIGALASAGWAEAVGGLSAAYFQKIKSDLDYMNNTHPHNYLYMDVNHTGLYTIKVLR</sequence>